<evidence type="ECO:0000313" key="2">
    <source>
        <dbReference type="EMBL" id="CCC48153.1"/>
    </source>
</evidence>
<name>G0TW37_TRYVY</name>
<dbReference type="VEuPathDB" id="TriTrypDB:TvY486_0503540"/>
<reference evidence="2" key="1">
    <citation type="journal article" date="2012" name="Proc. Natl. Acad. Sci. U.S.A.">
        <title>Antigenic diversity is generated by distinct evolutionary mechanisms in African trypanosome species.</title>
        <authorList>
            <person name="Jackson A.P."/>
            <person name="Berry A."/>
            <person name="Aslett M."/>
            <person name="Allison H.C."/>
            <person name="Burton P."/>
            <person name="Vavrova-Anderson J."/>
            <person name="Brown R."/>
            <person name="Browne H."/>
            <person name="Corton N."/>
            <person name="Hauser H."/>
            <person name="Gamble J."/>
            <person name="Gilderthorp R."/>
            <person name="Marcello L."/>
            <person name="McQuillan J."/>
            <person name="Otto T.D."/>
            <person name="Quail M.A."/>
            <person name="Sanders M.J."/>
            <person name="van Tonder A."/>
            <person name="Ginger M.L."/>
            <person name="Field M.C."/>
            <person name="Barry J.D."/>
            <person name="Hertz-Fowler C."/>
            <person name="Berriman M."/>
        </authorList>
    </citation>
    <scope>NUCLEOTIDE SEQUENCE</scope>
    <source>
        <strain evidence="2">Y486</strain>
    </source>
</reference>
<proteinExistence type="predicted"/>
<feature type="region of interest" description="Disordered" evidence="1">
    <location>
        <begin position="467"/>
        <end position="495"/>
    </location>
</feature>
<feature type="compositionally biased region" description="Polar residues" evidence="1">
    <location>
        <begin position="467"/>
        <end position="481"/>
    </location>
</feature>
<accession>G0TW37</accession>
<gene>
    <name evidence="2" type="ORF">TVY486_0503540</name>
</gene>
<evidence type="ECO:0000256" key="1">
    <source>
        <dbReference type="SAM" id="MobiDB-lite"/>
    </source>
</evidence>
<dbReference type="EMBL" id="HE573021">
    <property type="protein sequence ID" value="CCC48153.1"/>
    <property type="molecule type" value="Genomic_DNA"/>
</dbReference>
<organism evidence="2">
    <name type="scientific">Trypanosoma vivax (strain Y486)</name>
    <dbReference type="NCBI Taxonomy" id="1055687"/>
    <lineage>
        <taxon>Eukaryota</taxon>
        <taxon>Discoba</taxon>
        <taxon>Euglenozoa</taxon>
        <taxon>Kinetoplastea</taxon>
        <taxon>Metakinetoplastina</taxon>
        <taxon>Trypanosomatida</taxon>
        <taxon>Trypanosomatidae</taxon>
        <taxon>Trypanosoma</taxon>
        <taxon>Duttonella</taxon>
    </lineage>
</organism>
<dbReference type="AlphaFoldDB" id="G0TW37"/>
<sequence>MASVSTTSGRISAAFNSRGTVRAKRLVRLPCMTAGVRVSDMSIETVQLPCGVGPKSLWRRSALFSRSLSPTVPLQWVKALIGLLHPPSSLWARATILSSLRFAIGRGQSSGFRTLLKRRTSAGDVQSAAPLCSQAVAGAFIRQLIACDTKRLAAVCMSTNAVCTARRFLARFVGPDEEKLTTSQSRRAQWYATQTKRSLVDVESVKHLCQEPSMRSYQQRVHLVLGFLTQMPNNGNQSSLDVLNFLPLVERIAVAVQLISQYASVERLHGIINEAFTAVLGDPLVTSGDAAVLLRALMKTNNAYRTVSKESIAAVVRLVIAGGKVGVPGVHTVDEVPVALRLGERVLSPMEMAVLCEEGGLHRESAVYRAAAAAAKEFPEPTLSVWLPKRRHSTCSGAAAGVGGVNRPATAVSTPLRNEAISMHGMRRRGSFVEATCYSVSGNGFNYTTNHSDAVLTCVRQSCTNNSEGGANVSRSQSSGKSVGISCHTAHVPPQ</sequence>
<protein>
    <submittedName>
        <fullName evidence="2">Uncharacterized protein</fullName>
    </submittedName>
</protein>